<comment type="subunit">
    <text evidence="10">Component of the SRB8-11 complex, which itself associates with the Mediator complex.</text>
</comment>
<evidence type="ECO:0000256" key="4">
    <source>
        <dbReference type="ARBA" id="ARBA00022491"/>
    </source>
</evidence>
<name>A0A9W9A3B7_9AGAR</name>
<reference evidence="14" key="1">
    <citation type="submission" date="2022-08" db="EMBL/GenBank/DDBJ databases">
        <title>A Global Phylogenomic Analysis of the Shiitake Genus Lentinula.</title>
        <authorList>
            <consortium name="DOE Joint Genome Institute"/>
            <person name="Sierra-Patev S."/>
            <person name="Min B."/>
            <person name="Naranjo-Ortiz M."/>
            <person name="Looney B."/>
            <person name="Konkel Z."/>
            <person name="Slot J.C."/>
            <person name="Sakamoto Y."/>
            <person name="Steenwyk J.L."/>
            <person name="Rokas A."/>
            <person name="Carro J."/>
            <person name="Camarero S."/>
            <person name="Ferreira P."/>
            <person name="Molpeceres G."/>
            <person name="Ruiz-Duenas F.J."/>
            <person name="Serrano A."/>
            <person name="Henrissat B."/>
            <person name="Drula E."/>
            <person name="Hughes K.W."/>
            <person name="Mata J.L."/>
            <person name="Ishikawa N.K."/>
            <person name="Vargas-Isla R."/>
            <person name="Ushijima S."/>
            <person name="Smith C.A."/>
            <person name="Ahrendt S."/>
            <person name="Andreopoulos W."/>
            <person name="He G."/>
            <person name="Labutti K."/>
            <person name="Lipzen A."/>
            <person name="Ng V."/>
            <person name="Riley R."/>
            <person name="Sandor L."/>
            <person name="Barry K."/>
            <person name="Martinez A.T."/>
            <person name="Xiao Y."/>
            <person name="Gibbons J.G."/>
            <person name="Terashima K."/>
            <person name="Grigoriev I.V."/>
            <person name="Hibbett D.S."/>
        </authorList>
    </citation>
    <scope>NUCLEOTIDE SEQUENCE</scope>
    <source>
        <strain evidence="14">JLM2183</strain>
    </source>
</reference>
<keyword evidence="7 10" id="KW-0804">Transcription</keyword>
<feature type="compositionally biased region" description="Polar residues" evidence="11">
    <location>
        <begin position="1246"/>
        <end position="1258"/>
    </location>
</feature>
<dbReference type="GO" id="GO:0003713">
    <property type="term" value="F:transcription coactivator activity"/>
    <property type="evidence" value="ECO:0007669"/>
    <property type="project" value="TreeGrafter"/>
</dbReference>
<dbReference type="Proteomes" id="UP001150266">
    <property type="component" value="Unassembled WGS sequence"/>
</dbReference>
<keyword evidence="4 10" id="KW-0678">Repressor</keyword>
<feature type="region of interest" description="Disordered" evidence="11">
    <location>
        <begin position="1164"/>
        <end position="1387"/>
    </location>
</feature>
<dbReference type="Pfam" id="PF11597">
    <property type="entry name" value="Med13_N"/>
    <property type="match status" value="1"/>
</dbReference>
<feature type="region of interest" description="Disordered" evidence="11">
    <location>
        <begin position="1525"/>
        <end position="1544"/>
    </location>
</feature>
<protein>
    <recommendedName>
        <fullName evidence="3 10">Mediator of RNA polymerase II transcription subunit 13</fullName>
    </recommendedName>
    <alternativeName>
        <fullName evidence="9 10">Mediator complex subunit 13</fullName>
    </alternativeName>
</protein>
<comment type="function">
    <text evidence="10">Component of the SRB8-11 complex. The SRB8-11 complex is a regulatory module of the Mediator complex which is itself involved in regulation of basal and activated RNA polymerase II-dependent transcription. The SRB8-11 complex may be involved in the transcriptional repression of a subset of genes regulated by Mediator. It may inhibit the association of the Mediator complex with RNA polymerase II to form the holoenzyme complex.</text>
</comment>
<evidence type="ECO:0000256" key="3">
    <source>
        <dbReference type="ARBA" id="ARBA00019618"/>
    </source>
</evidence>
<evidence type="ECO:0000313" key="14">
    <source>
        <dbReference type="EMBL" id="KAJ4471962.1"/>
    </source>
</evidence>
<evidence type="ECO:0000259" key="13">
    <source>
        <dbReference type="Pfam" id="PF11597"/>
    </source>
</evidence>
<comment type="similarity">
    <text evidence="2 10">Belongs to the Mediator complex subunit 13 family.</text>
</comment>
<feature type="region of interest" description="Disordered" evidence="11">
    <location>
        <begin position="1094"/>
        <end position="1121"/>
    </location>
</feature>
<dbReference type="Pfam" id="PF06333">
    <property type="entry name" value="Med13_C"/>
    <property type="match status" value="1"/>
</dbReference>
<evidence type="ECO:0000256" key="7">
    <source>
        <dbReference type="ARBA" id="ARBA00023163"/>
    </source>
</evidence>
<evidence type="ECO:0000256" key="10">
    <source>
        <dbReference type="RuleBase" id="RU364134"/>
    </source>
</evidence>
<dbReference type="GO" id="GO:0016592">
    <property type="term" value="C:mediator complex"/>
    <property type="evidence" value="ECO:0007669"/>
    <property type="project" value="InterPro"/>
</dbReference>
<dbReference type="InterPro" id="IPR009401">
    <property type="entry name" value="Med13_C"/>
</dbReference>
<dbReference type="PANTHER" id="PTHR48249">
    <property type="entry name" value="MEDIATOR OF RNA POLYMERASE II TRANSCRIPTION SUBUNIT 13"/>
    <property type="match status" value="1"/>
</dbReference>
<feature type="compositionally biased region" description="Basic and acidic residues" evidence="11">
    <location>
        <begin position="1178"/>
        <end position="1192"/>
    </location>
</feature>
<feature type="region of interest" description="Disordered" evidence="11">
    <location>
        <begin position="602"/>
        <end position="626"/>
    </location>
</feature>
<gene>
    <name evidence="14" type="ORF">J3R30DRAFT_3522291</name>
</gene>
<feature type="compositionally biased region" description="Low complexity" evidence="11">
    <location>
        <begin position="1235"/>
        <end position="1245"/>
    </location>
</feature>
<evidence type="ECO:0000256" key="9">
    <source>
        <dbReference type="ARBA" id="ARBA00032008"/>
    </source>
</evidence>
<evidence type="ECO:0000313" key="15">
    <source>
        <dbReference type="Proteomes" id="UP001150266"/>
    </source>
</evidence>
<feature type="region of interest" description="Disordered" evidence="11">
    <location>
        <begin position="514"/>
        <end position="560"/>
    </location>
</feature>
<organism evidence="14 15">
    <name type="scientific">Lentinula aciculospora</name>
    <dbReference type="NCBI Taxonomy" id="153920"/>
    <lineage>
        <taxon>Eukaryota</taxon>
        <taxon>Fungi</taxon>
        <taxon>Dikarya</taxon>
        <taxon>Basidiomycota</taxon>
        <taxon>Agaricomycotina</taxon>
        <taxon>Agaricomycetes</taxon>
        <taxon>Agaricomycetidae</taxon>
        <taxon>Agaricales</taxon>
        <taxon>Marasmiineae</taxon>
        <taxon>Omphalotaceae</taxon>
        <taxon>Lentinula</taxon>
    </lineage>
</organism>
<keyword evidence="6 10" id="KW-0010">Activator</keyword>
<feature type="compositionally biased region" description="Polar residues" evidence="11">
    <location>
        <begin position="1165"/>
        <end position="1177"/>
    </location>
</feature>
<feature type="compositionally biased region" description="Polar residues" evidence="11">
    <location>
        <begin position="604"/>
        <end position="620"/>
    </location>
</feature>
<sequence length="2205" mass="237035">MTFVPPSLETPILASSILLHADTVNYMVFEGDHSAVWDLRRKIVDEGEVNSSDILSSTLWTVQVVSQSIHRLWLFYIGSPKSKPLQDHRLVKVLESTIIPQFLYPCSEECSFQDSPCINCHSPNVPSPYTAAKYIPRRPWRRPWNTFLDAIRAALIRGVNRTDSDSALTSKRWTSALKNGFIVADSVQKPNSDEWVTSGWEQNRPLLYVHIQVYLILEPSPRFIVHPTVLRTPYCTLGKTPIAGTALTLLPYGTPAYFMTSYSGPTSALTAQFREALHGLAVDGWEGPHYSKSNGKGSGEAPNAVNFVIVFIPVHISGNADRKGLTVIYPSLLALAIPPSIRAPMDVSLLPALPTSLQPSPMVPAAVVSVTPSVPANGTMNSPLTGPRSAYQFPPPPGPSFPSSTTNAFPTLTSPLVFGPSPNSNQQQQQQHSYQSPLYTQAAGNSGGLGGAGASAPVPGTPFPLSTIVPSTLASSSALGRSEPALTGSHTRNPNFSSDTLLRAHRVVTTASRLSALASPNSPATMPTPGVPTPGTVSATTPGGPSPSPSITPPLIPGSTTSILHQTAAEISAYVEYVAKEREKERERLKEAQVQRGRMISAGSIPNNGALTSEYSSPGTSSRSVPPISIPPSHLPTIGSIMHSVSDAQLFYPSPPTNPPSVSAAGVAMSPAAYQESALLPQIPLGLPSMHDTSAGSNRISPLGSGSKSEVDVIVTGIMGVSTNESSIQASNAETNAPVADTESIASSHLPHVTNESPTIIASETDVIQSLPTKPDAASSWSYFSSDDVDFDSLGTLGTTGGIVSMTGNGMATDDMDMSLFGVGATNAFNFENLNNFGGGIDWNMDPTFGLGSGSTSASGQLMHSDDIGTNLYAAGAQSTNSSFPSFQGANLFSPMARAVTAPAQASASGTQQLSGGGSGSGLAIGMDFEADFTDDDFNFFDNKSSGVAHAVESSSDSLIMPPPPSAPPILRASNAVAPSPDPLSFLNPDESSSFFSSLGLAPLPIGSTPTPGLYGYLSHPSPFSMSQFTPGGPTGFTPLTVDVEVEMSPGLPSPPEEANRSSTNTYEVQLEQGTILSSPIHLSPMRTTLTKFTDASPPAPVSPSKDKKFSPIPFAKSHSQADGKYRVAGGKFALSRKSNGWLQKKYRPAYLGLNVGGIGRSRAASWTSGSTQNSGSGDHEYQKVSEKHSRIIETTQGRSCLPSPPVDSDITDSSTDESDDDDSYSFPEPPPPTSSSDVPPITSSVNIASSSYTNRTSHPGWRPRYDRVTDPRIGVIRRLAGCRQKSRKRMKRDDWSKKHMKPRWLKSWEDDTGRHTDNDTNLPSQDETEDDEDEENDEDGGTADEEEDAAVGAPQELDATIDLGTIRKYGRRERSRPTTPLPAYLPPGPSLISTCFHWVHLASMAGKYDIAQNTTTSEGIFHDSQAPTNLHHNVGITHGVPTPVSPTALIGTSNSASPAFTTASGPNWPPALTPSADIDFIPEGEKTWTLEAAASTIAQECVENPLWSDAWNSVDELMEDLGNLEIGTTNPGSPRSRTDTTKMKTEWSTDKFIEDAWPSDLRVVKQLLAESKALGGHMLLIGDLFEALSPTPTSIHTPKMVSSQPGSSLVSTTSPSSILSPLSPPLLSVAKSEAIIHIMPTALRFWDKLGLGPKGGKKNVDVFVIYEQGYREIGEEQRDGPENANVWRDEQMGFWLNSICELYKEKYLGDMLPGQSSRCQHDGLVSFHFDSSFEKSLATFIASLSPQKDSFVFFILMPLSVMTFASETLCNVASAVDKTLNTYSEIQLLFQFIPEPHILNAAVHPSSPHDFRSECLLRSVYDRISTLSYRAMSRSFFEYGQKKKKYLEVPAFTLARPLSENKVSYSCSNTSALDVLDRHTFLHVGYGISSCGRWILASCIDQRGEAHAMGVWSTQSYIDRDMKDDDVDAAIMSDEMYMVNKVWDFAMQFAEKARVEWRIVFAKSGNMGVVELDAWITHLYSALHSNSQTPLHISLLNVEKSVPWIILPLPTPPQSIGTVAPHTNSKGSSLSRSVSNSMKVSSKSQFFVDTAATTYGIFQKDTSPVSVPPTLDDISLSSDCVADAPLSDANDDYSLADNYPLLPLSSSTLVCVPDSSVLPQMVNIHLIYAAKSKGCAYPTLTSNAADSPQILLRDITNSFYHLSVLSTVRWKMATCSLPFHLGAVETMRKALSTRNGMGSLRQDL</sequence>
<feature type="compositionally biased region" description="Polar residues" evidence="11">
    <location>
        <begin position="1527"/>
        <end position="1536"/>
    </location>
</feature>
<feature type="compositionally biased region" description="Acidic residues" evidence="11">
    <location>
        <begin position="1215"/>
        <end position="1224"/>
    </location>
</feature>
<dbReference type="PANTHER" id="PTHR48249:SF3">
    <property type="entry name" value="MEDIATOR OF RNA POLYMERASE II TRANSCRIPTION SUBUNIT 13"/>
    <property type="match status" value="1"/>
</dbReference>
<feature type="compositionally biased region" description="Basic and acidic residues" evidence="11">
    <location>
        <begin position="1307"/>
        <end position="1319"/>
    </location>
</feature>
<feature type="compositionally biased region" description="Pro residues" evidence="11">
    <location>
        <begin position="544"/>
        <end position="556"/>
    </location>
</feature>
<comment type="subcellular location">
    <subcellularLocation>
        <location evidence="1 10">Nucleus</location>
    </subcellularLocation>
</comment>
<dbReference type="GO" id="GO:0045944">
    <property type="term" value="P:positive regulation of transcription by RNA polymerase II"/>
    <property type="evidence" value="ECO:0007669"/>
    <property type="project" value="TreeGrafter"/>
</dbReference>
<dbReference type="InterPro" id="IPR021643">
    <property type="entry name" value="Mediator_Med13_N"/>
</dbReference>
<evidence type="ECO:0000256" key="2">
    <source>
        <dbReference type="ARBA" id="ARBA00009354"/>
    </source>
</evidence>
<comment type="caution">
    <text evidence="14">The sequence shown here is derived from an EMBL/GenBank/DDBJ whole genome shotgun (WGS) entry which is preliminary data.</text>
</comment>
<feature type="compositionally biased region" description="Polar residues" evidence="11">
    <location>
        <begin position="488"/>
        <end position="498"/>
    </location>
</feature>
<accession>A0A9W9A3B7</accession>
<feature type="compositionally biased region" description="Low complexity" evidence="11">
    <location>
        <begin position="420"/>
        <end position="437"/>
    </location>
</feature>
<evidence type="ECO:0000256" key="8">
    <source>
        <dbReference type="ARBA" id="ARBA00023242"/>
    </source>
</evidence>
<evidence type="ECO:0000256" key="11">
    <source>
        <dbReference type="SAM" id="MobiDB-lite"/>
    </source>
</evidence>
<dbReference type="InterPro" id="IPR051139">
    <property type="entry name" value="Mediator_complx_sub13"/>
</dbReference>
<dbReference type="EMBL" id="JAOTPV010000021">
    <property type="protein sequence ID" value="KAJ4471962.1"/>
    <property type="molecule type" value="Genomic_DNA"/>
</dbReference>
<keyword evidence="5 10" id="KW-0805">Transcription regulation</keyword>
<feature type="compositionally biased region" description="Low complexity" evidence="11">
    <location>
        <begin position="523"/>
        <end position="543"/>
    </location>
</feature>
<evidence type="ECO:0000259" key="12">
    <source>
        <dbReference type="Pfam" id="PF06333"/>
    </source>
</evidence>
<feature type="region of interest" description="Disordered" evidence="11">
    <location>
        <begin position="479"/>
        <end position="498"/>
    </location>
</feature>
<dbReference type="OrthoDB" id="103819at2759"/>
<evidence type="ECO:0000256" key="5">
    <source>
        <dbReference type="ARBA" id="ARBA00023015"/>
    </source>
</evidence>
<feature type="compositionally biased region" description="Acidic residues" evidence="11">
    <location>
        <begin position="1327"/>
        <end position="1350"/>
    </location>
</feature>
<feature type="region of interest" description="Disordered" evidence="11">
    <location>
        <begin position="378"/>
        <end position="455"/>
    </location>
</feature>
<evidence type="ECO:0000256" key="6">
    <source>
        <dbReference type="ARBA" id="ARBA00023159"/>
    </source>
</evidence>
<proteinExistence type="inferred from homology"/>
<feature type="domain" description="Mediator complex subunit Med13 C-terminal" evidence="12">
    <location>
        <begin position="1851"/>
        <end position="2185"/>
    </location>
</feature>
<evidence type="ECO:0000256" key="1">
    <source>
        <dbReference type="ARBA" id="ARBA00004123"/>
    </source>
</evidence>
<feature type="domain" description="Mediator complex subunit Med13 N-terminal" evidence="13">
    <location>
        <begin position="23"/>
        <end position="283"/>
    </location>
</feature>
<feature type="compositionally biased region" description="Polar residues" evidence="11">
    <location>
        <begin position="405"/>
        <end position="414"/>
    </location>
</feature>
<keyword evidence="8 10" id="KW-0539">Nucleus</keyword>
<keyword evidence="15" id="KW-1185">Reference proteome</keyword>